<feature type="signal peptide" evidence="3">
    <location>
        <begin position="1"/>
        <end position="16"/>
    </location>
</feature>
<evidence type="ECO:0000313" key="4">
    <source>
        <dbReference type="EMBL" id="CAD5110900.1"/>
    </source>
</evidence>
<feature type="transmembrane region" description="Helical" evidence="2">
    <location>
        <begin position="137"/>
        <end position="158"/>
    </location>
</feature>
<feature type="region of interest" description="Disordered" evidence="1">
    <location>
        <begin position="40"/>
        <end position="132"/>
    </location>
</feature>
<keyword evidence="2" id="KW-0812">Transmembrane</keyword>
<evidence type="ECO:0000256" key="3">
    <source>
        <dbReference type="SAM" id="SignalP"/>
    </source>
</evidence>
<reference evidence="4 5" key="1">
    <citation type="submission" date="2020-08" db="EMBL/GenBank/DDBJ databases">
        <authorList>
            <person name="Hejnol A."/>
        </authorList>
    </citation>
    <scope>NUCLEOTIDE SEQUENCE [LARGE SCALE GENOMIC DNA]</scope>
</reference>
<dbReference type="EMBL" id="CAJFCJ010000001">
    <property type="protein sequence ID" value="CAD5110900.1"/>
    <property type="molecule type" value="Genomic_DNA"/>
</dbReference>
<dbReference type="AlphaFoldDB" id="A0A7I8V5I8"/>
<dbReference type="Proteomes" id="UP000549394">
    <property type="component" value="Unassembled WGS sequence"/>
</dbReference>
<protein>
    <submittedName>
        <fullName evidence="4">DgyrCDS263</fullName>
    </submittedName>
</protein>
<accession>A0A7I8V5I8</accession>
<feature type="compositionally biased region" description="Polar residues" evidence="1">
    <location>
        <begin position="57"/>
        <end position="74"/>
    </location>
</feature>
<gene>
    <name evidence="4" type="ORF">DGYR_LOCUS256</name>
</gene>
<evidence type="ECO:0000313" key="5">
    <source>
        <dbReference type="Proteomes" id="UP000549394"/>
    </source>
</evidence>
<proteinExistence type="predicted"/>
<sequence>MLGFIIIALCGHFVFSDMTSKTPAITTIKHTTIKAEITGSHSSVHTTKGTTLAKTTQHAISTEKPTTKQPTGDTTNKESTKQTTKGVNITTMAQTTKKSTLKPPITTVGPTHKLNVTTAPTNTTQEEPKNKGGSTGVALGFLFGIIGILVIAAAFVIISRLRK</sequence>
<feature type="compositionally biased region" description="Polar residues" evidence="1">
    <location>
        <begin position="81"/>
        <end position="98"/>
    </location>
</feature>
<evidence type="ECO:0000256" key="1">
    <source>
        <dbReference type="SAM" id="MobiDB-lite"/>
    </source>
</evidence>
<organism evidence="4 5">
    <name type="scientific">Dimorphilus gyrociliatus</name>
    <dbReference type="NCBI Taxonomy" id="2664684"/>
    <lineage>
        <taxon>Eukaryota</taxon>
        <taxon>Metazoa</taxon>
        <taxon>Spiralia</taxon>
        <taxon>Lophotrochozoa</taxon>
        <taxon>Annelida</taxon>
        <taxon>Polychaeta</taxon>
        <taxon>Polychaeta incertae sedis</taxon>
        <taxon>Dinophilidae</taxon>
        <taxon>Dimorphilus</taxon>
    </lineage>
</organism>
<name>A0A7I8V5I8_9ANNE</name>
<keyword evidence="3" id="KW-0732">Signal</keyword>
<feature type="compositionally biased region" description="Polar residues" evidence="1">
    <location>
        <begin position="114"/>
        <end position="125"/>
    </location>
</feature>
<feature type="chain" id="PRO_5029535385" evidence="3">
    <location>
        <begin position="17"/>
        <end position="163"/>
    </location>
</feature>
<comment type="caution">
    <text evidence="4">The sequence shown here is derived from an EMBL/GenBank/DDBJ whole genome shotgun (WGS) entry which is preliminary data.</text>
</comment>
<keyword evidence="2" id="KW-0472">Membrane</keyword>
<feature type="compositionally biased region" description="Low complexity" evidence="1">
    <location>
        <begin position="46"/>
        <end position="56"/>
    </location>
</feature>
<evidence type="ECO:0000256" key="2">
    <source>
        <dbReference type="SAM" id="Phobius"/>
    </source>
</evidence>
<keyword evidence="2" id="KW-1133">Transmembrane helix</keyword>
<keyword evidence="5" id="KW-1185">Reference proteome</keyword>